<dbReference type="InterPro" id="IPR036551">
    <property type="entry name" value="Flavin_trans-like"/>
</dbReference>
<gene>
    <name evidence="5" type="primary">ubiX</name>
    <name evidence="7" type="ORF">DOK76_03675</name>
</gene>
<evidence type="ECO:0000256" key="5">
    <source>
        <dbReference type="HAMAP-Rule" id="MF_01984"/>
    </source>
</evidence>
<proteinExistence type="inferred from homology"/>
<dbReference type="HAMAP" id="MF_01984">
    <property type="entry name" value="ubiX_pad"/>
    <property type="match status" value="1"/>
</dbReference>
<accession>A0ABS3HQY2</accession>
<comment type="caution">
    <text evidence="7">The sequence shown here is derived from an EMBL/GenBank/DDBJ whole genome shotgun (WGS) entry which is preliminary data.</text>
</comment>
<name>A0ABS3HQY2_9ENTE</name>
<comment type="function">
    <text evidence="5">Flavin prenyltransferase that catalyzes the synthesis of the prenylated FMN cofactor (prenyl-FMN) for 4-hydroxy-3-polyprenylbenzoic acid decarboxylase UbiD. The prenyltransferase is metal-independent and links a dimethylallyl moiety from dimethylallyl monophosphate (DMAP) to the flavin N5 and C6 atoms of FMN.</text>
</comment>
<feature type="binding site" evidence="5">
    <location>
        <begin position="90"/>
        <end position="93"/>
    </location>
    <ligand>
        <name>FMN</name>
        <dbReference type="ChEBI" id="CHEBI:58210"/>
    </ligand>
</feature>
<dbReference type="SUPFAM" id="SSF52507">
    <property type="entry name" value="Homo-oligomeric flavin-containing Cys decarboxylases, HFCD"/>
    <property type="match status" value="1"/>
</dbReference>
<evidence type="ECO:0000256" key="1">
    <source>
        <dbReference type="ARBA" id="ARBA00022602"/>
    </source>
</evidence>
<evidence type="ECO:0000256" key="3">
    <source>
        <dbReference type="ARBA" id="ARBA00022643"/>
    </source>
</evidence>
<feature type="domain" description="Flavoprotein" evidence="6">
    <location>
        <begin position="6"/>
        <end position="171"/>
    </location>
</feature>
<comment type="catalytic activity">
    <reaction evidence="5">
        <text>dimethylallyl phosphate + FMNH2 = prenylated FMNH2 + phosphate</text>
        <dbReference type="Rhea" id="RHEA:37743"/>
        <dbReference type="ChEBI" id="CHEBI:43474"/>
        <dbReference type="ChEBI" id="CHEBI:57618"/>
        <dbReference type="ChEBI" id="CHEBI:87467"/>
        <dbReference type="ChEBI" id="CHEBI:88052"/>
        <dbReference type="EC" id="2.5.1.129"/>
    </reaction>
</comment>
<dbReference type="NCBIfam" id="NF004685">
    <property type="entry name" value="PRK06029.1"/>
    <property type="match status" value="1"/>
</dbReference>
<sequence>MIPKRKMIVGISGASGAIYGKKLIEQLIQHNIETHVVMSMWAKKNLVLEDKINLERTKELADFTYSNHDLSAPIASGSRLYDAMFIVPTSMKTLSSIANGFSDTLISRAADICLKEHRPLILSPRETPLNTIHLENMLKLSRLGVRIVPPMPAFYNEPKDIEDLIDHHVMKLLDQVGIHIEGKRYLEND</sequence>
<dbReference type="InterPro" id="IPR003382">
    <property type="entry name" value="Flavoprotein"/>
</dbReference>
<dbReference type="Pfam" id="PF02441">
    <property type="entry name" value="Flavoprotein"/>
    <property type="match status" value="1"/>
</dbReference>
<keyword evidence="1 5" id="KW-0637">Prenyltransferase</keyword>
<dbReference type="EMBL" id="JAFLVX010000011">
    <property type="protein sequence ID" value="MBO0476155.1"/>
    <property type="molecule type" value="Genomic_DNA"/>
</dbReference>
<evidence type="ECO:0000256" key="4">
    <source>
        <dbReference type="ARBA" id="ARBA00022679"/>
    </source>
</evidence>
<evidence type="ECO:0000259" key="6">
    <source>
        <dbReference type="Pfam" id="PF02441"/>
    </source>
</evidence>
<dbReference type="Proteomes" id="UP000664857">
    <property type="component" value="Unassembled WGS sequence"/>
</dbReference>
<keyword evidence="4 5" id="KW-0808">Transferase</keyword>
<evidence type="ECO:0000313" key="8">
    <source>
        <dbReference type="Proteomes" id="UP000664857"/>
    </source>
</evidence>
<reference evidence="7 8" key="1">
    <citation type="submission" date="2021-03" db="EMBL/GenBank/DDBJ databases">
        <title>Enterococcal diversity collection.</title>
        <authorList>
            <person name="Gilmore M.S."/>
            <person name="Schwartzman J."/>
            <person name="Van Tyne D."/>
            <person name="Martin M."/>
            <person name="Earl A.M."/>
            <person name="Manson A.L."/>
            <person name="Straub T."/>
            <person name="Salamzade R."/>
            <person name="Saavedra J."/>
            <person name="Lebreton F."/>
            <person name="Prichula J."/>
            <person name="Schaufler K."/>
            <person name="Gaca A."/>
            <person name="Sgardioli B."/>
            <person name="Wagenaar J."/>
            <person name="Strong T."/>
        </authorList>
    </citation>
    <scope>NUCLEOTIDE SEQUENCE [LARGE SCALE GENOMIC DNA]</scope>
    <source>
        <strain evidence="7 8">DIV0080</strain>
    </source>
</reference>
<feature type="binding site" evidence="5">
    <location>
        <begin position="13"/>
        <end position="15"/>
    </location>
    <ligand>
        <name>FMN</name>
        <dbReference type="ChEBI" id="CHEBI:58210"/>
    </ligand>
</feature>
<feature type="binding site" evidence="5">
    <location>
        <position position="155"/>
    </location>
    <ligand>
        <name>dimethylallyl phosphate</name>
        <dbReference type="ChEBI" id="CHEBI:88052"/>
    </ligand>
</feature>
<feature type="binding site" evidence="5">
    <location>
        <position position="125"/>
    </location>
    <ligand>
        <name>FMN</name>
        <dbReference type="ChEBI" id="CHEBI:58210"/>
    </ligand>
</feature>
<feature type="binding site" evidence="5">
    <location>
        <position position="39"/>
    </location>
    <ligand>
        <name>FMN</name>
        <dbReference type="ChEBI" id="CHEBI:58210"/>
    </ligand>
</feature>
<comment type="caution">
    <text evidence="5">Lacks conserved residue(s) required for the propagation of feature annotation.</text>
</comment>
<dbReference type="InterPro" id="IPR004507">
    <property type="entry name" value="UbiX-like"/>
</dbReference>
<keyword evidence="2 5" id="KW-0285">Flavoprotein</keyword>
<dbReference type="NCBIfam" id="TIGR00421">
    <property type="entry name" value="ubiX_pad"/>
    <property type="match status" value="1"/>
</dbReference>
<dbReference type="Gene3D" id="3.40.50.1950">
    <property type="entry name" value="Flavin prenyltransferase-like"/>
    <property type="match status" value="1"/>
</dbReference>
<evidence type="ECO:0000313" key="7">
    <source>
        <dbReference type="EMBL" id="MBO0476155.1"/>
    </source>
</evidence>
<evidence type="ECO:0000256" key="2">
    <source>
        <dbReference type="ARBA" id="ARBA00022630"/>
    </source>
</evidence>
<protein>
    <recommendedName>
        <fullName evidence="5">Flavin prenyltransferase UbiX</fullName>
        <ecNumber evidence="5">2.5.1.129</ecNumber>
    </recommendedName>
</protein>
<keyword evidence="8" id="KW-1185">Reference proteome</keyword>
<dbReference type="EC" id="2.5.1.129" evidence="5"/>
<keyword evidence="3 5" id="KW-0288">FMN</keyword>
<comment type="similarity">
    <text evidence="5">Belongs to the UbiX/PAD1 family.</text>
</comment>
<dbReference type="RefSeq" id="WP_206965069.1">
    <property type="nucleotide sequence ID" value="NZ_JAFLVX010000011.1"/>
</dbReference>
<organism evidence="7 8">
    <name type="scientific">Candidatus Vagococcus giribetii</name>
    <dbReference type="NCBI Taxonomy" id="2230876"/>
    <lineage>
        <taxon>Bacteria</taxon>
        <taxon>Bacillati</taxon>
        <taxon>Bacillota</taxon>
        <taxon>Bacilli</taxon>
        <taxon>Lactobacillales</taxon>
        <taxon>Enterococcaceae</taxon>
        <taxon>Vagococcus</taxon>
    </lineage>
</organism>
<feature type="binding site" evidence="5">
    <location>
        <position position="171"/>
    </location>
    <ligand>
        <name>dimethylallyl phosphate</name>
        <dbReference type="ChEBI" id="CHEBI:88052"/>
    </ligand>
</feature>